<keyword evidence="2" id="KW-1185">Reference proteome</keyword>
<sequence length="399" mass="45189">MTTSRPNKLLDDPRSDFKVAFYVHPSSDLTACWHIDLTSFETNSRNPMKRKVSDDQIPLLEERPRTRRSMILENPSLTEHLGSNGENGKETGDKESSASAVPKNESLEARSIDDLCSALQRLDWSKDDTEESQRTLGYLLYQEMYTYEVHVSDHSAEVARNSDSLDRILSDVPSHDYIKTQVMYPYQRLRLAYVLSLSLLRLYPSPWLGVKDRWASSNVRFFLTHLSPEKCVITPHIKGPCHGEEERSGAVRSLVKNYQIYALGVILLEIATGKPIDTSVIPGDHDYETKEFLAALKYNNEGIVTEALGSRYGDIVSRCLLFKFEGVESDLRKEELQRAFYEDVKYNSSSTGLSFSLESAYSHRTLVLTVGVRREGLEHRPASTLGIEKEPEPPCCLAV</sequence>
<protein>
    <submittedName>
        <fullName evidence="1">Uncharacterized protein</fullName>
    </submittedName>
</protein>
<evidence type="ECO:0000313" key="1">
    <source>
        <dbReference type="EMBL" id="KAF2478072.1"/>
    </source>
</evidence>
<organism evidence="1 2">
    <name type="scientific">Lindgomyces ingoldianus</name>
    <dbReference type="NCBI Taxonomy" id="673940"/>
    <lineage>
        <taxon>Eukaryota</taxon>
        <taxon>Fungi</taxon>
        <taxon>Dikarya</taxon>
        <taxon>Ascomycota</taxon>
        <taxon>Pezizomycotina</taxon>
        <taxon>Dothideomycetes</taxon>
        <taxon>Pleosporomycetidae</taxon>
        <taxon>Pleosporales</taxon>
        <taxon>Lindgomycetaceae</taxon>
        <taxon>Lindgomyces</taxon>
    </lineage>
</organism>
<name>A0ACB6RIC9_9PLEO</name>
<accession>A0ACB6RIC9</accession>
<comment type="caution">
    <text evidence="1">The sequence shown here is derived from an EMBL/GenBank/DDBJ whole genome shotgun (WGS) entry which is preliminary data.</text>
</comment>
<dbReference type="EMBL" id="MU003492">
    <property type="protein sequence ID" value="KAF2478072.1"/>
    <property type="molecule type" value="Genomic_DNA"/>
</dbReference>
<dbReference type="Proteomes" id="UP000799755">
    <property type="component" value="Unassembled WGS sequence"/>
</dbReference>
<evidence type="ECO:0000313" key="2">
    <source>
        <dbReference type="Proteomes" id="UP000799755"/>
    </source>
</evidence>
<gene>
    <name evidence="1" type="ORF">BDR25DRAFT_338746</name>
</gene>
<proteinExistence type="predicted"/>
<reference evidence="1" key="1">
    <citation type="journal article" date="2020" name="Stud. Mycol.">
        <title>101 Dothideomycetes genomes: a test case for predicting lifestyles and emergence of pathogens.</title>
        <authorList>
            <person name="Haridas S."/>
            <person name="Albert R."/>
            <person name="Binder M."/>
            <person name="Bloem J."/>
            <person name="Labutti K."/>
            <person name="Salamov A."/>
            <person name="Andreopoulos B."/>
            <person name="Baker S."/>
            <person name="Barry K."/>
            <person name="Bills G."/>
            <person name="Bluhm B."/>
            <person name="Cannon C."/>
            <person name="Castanera R."/>
            <person name="Culley D."/>
            <person name="Daum C."/>
            <person name="Ezra D."/>
            <person name="Gonzalez J."/>
            <person name="Henrissat B."/>
            <person name="Kuo A."/>
            <person name="Liang C."/>
            <person name="Lipzen A."/>
            <person name="Lutzoni F."/>
            <person name="Magnuson J."/>
            <person name="Mondo S."/>
            <person name="Nolan M."/>
            <person name="Ohm R."/>
            <person name="Pangilinan J."/>
            <person name="Park H.-J."/>
            <person name="Ramirez L."/>
            <person name="Alfaro M."/>
            <person name="Sun H."/>
            <person name="Tritt A."/>
            <person name="Yoshinaga Y."/>
            <person name="Zwiers L.-H."/>
            <person name="Turgeon B."/>
            <person name="Goodwin S."/>
            <person name="Spatafora J."/>
            <person name="Crous P."/>
            <person name="Grigoriev I."/>
        </authorList>
    </citation>
    <scope>NUCLEOTIDE SEQUENCE</scope>
    <source>
        <strain evidence="1">ATCC 200398</strain>
    </source>
</reference>